<evidence type="ECO:0000313" key="11">
    <source>
        <dbReference type="Proteomes" id="UP001580391"/>
    </source>
</evidence>
<feature type="transmembrane region" description="Helical" evidence="9">
    <location>
        <begin position="104"/>
        <end position="124"/>
    </location>
</feature>
<accession>A0ABV5BQZ1</accession>
<feature type="transmembrane region" description="Helical" evidence="9">
    <location>
        <begin position="164"/>
        <end position="185"/>
    </location>
</feature>
<sequence length="528" mass="59972">MKLKTAMIDSMLNARTERKWFQAILFLGVAVRIATAVLNSGYLALDDYYILFFAVPAQSESLSLVDSVQAVPEIRSLLPDALVRLFAKIAYTIGFDDPLHQIQFVFACLGLLSAITIWIGYRFLKYLYPPSENPEEENYTQWIPLSGAFLLSLHFLMPFVSTRALIESMSAPFLLGGTFFASVYWKEGKYKDLGLSITLLAIASLFRFQAGVCAVALFSLVAYRSWKNRSPKDIYLFAGFSLALLVLTGIPDLIFRGSFHSSIRSYISYNLNHSAEYGISPWFAYLPAILGASLFPFFLGKYEGFGWRSVYSPLVPTILFSGLFLIVHSAIPHKEERFLLPVLPLLLVLLAPLCAYWHSGRYKRFSVRRVLFLLTNFLLLDLLCFFTIQNNSIQLVRYLNFHTEIKELYVYKDSITHLPVSYAYRTPLERFESVDTLDENEQPKIDKFDPYKSCSAVLVVRKDYVLGGIDPEPPWILVTSFGSSPLEEFAVSLNPNKNKRRSSLYLYQFQLCKQPKGDAVSDSGTPTF</sequence>
<feature type="transmembrane region" description="Helical" evidence="9">
    <location>
        <begin position="338"/>
        <end position="358"/>
    </location>
</feature>
<name>A0ABV5BQZ1_9LEPT</name>
<evidence type="ECO:0000256" key="5">
    <source>
        <dbReference type="ARBA" id="ARBA00022692"/>
    </source>
</evidence>
<evidence type="ECO:0000256" key="4">
    <source>
        <dbReference type="ARBA" id="ARBA00022679"/>
    </source>
</evidence>
<dbReference type="PANTHER" id="PTHR22760">
    <property type="entry name" value="GLYCOSYLTRANSFERASE"/>
    <property type="match status" value="1"/>
</dbReference>
<dbReference type="EMBL" id="JBHILJ010000008">
    <property type="protein sequence ID" value="MFB5737729.1"/>
    <property type="molecule type" value="Genomic_DNA"/>
</dbReference>
<feature type="transmembrane region" description="Helical" evidence="9">
    <location>
        <begin position="197"/>
        <end position="222"/>
    </location>
</feature>
<feature type="transmembrane region" description="Helical" evidence="9">
    <location>
        <begin position="20"/>
        <end position="42"/>
    </location>
</feature>
<keyword evidence="5 9" id="KW-0812">Transmembrane</keyword>
<evidence type="ECO:0008006" key="12">
    <source>
        <dbReference type="Google" id="ProtNLM"/>
    </source>
</evidence>
<gene>
    <name evidence="10" type="ORF">ACE5IX_14490</name>
</gene>
<evidence type="ECO:0000256" key="3">
    <source>
        <dbReference type="ARBA" id="ARBA00022676"/>
    </source>
</evidence>
<evidence type="ECO:0000256" key="1">
    <source>
        <dbReference type="ARBA" id="ARBA00004127"/>
    </source>
</evidence>
<dbReference type="Proteomes" id="UP001580391">
    <property type="component" value="Unassembled WGS sequence"/>
</dbReference>
<feature type="transmembrane region" description="Helical" evidence="9">
    <location>
        <begin position="370"/>
        <end position="388"/>
    </location>
</feature>
<feature type="transmembrane region" description="Helical" evidence="9">
    <location>
        <begin position="234"/>
        <end position="259"/>
    </location>
</feature>
<organism evidence="10 11">
    <name type="scientific">Leptospira wolffii</name>
    <dbReference type="NCBI Taxonomy" id="409998"/>
    <lineage>
        <taxon>Bacteria</taxon>
        <taxon>Pseudomonadati</taxon>
        <taxon>Spirochaetota</taxon>
        <taxon>Spirochaetia</taxon>
        <taxon>Leptospirales</taxon>
        <taxon>Leptospiraceae</taxon>
        <taxon>Leptospira</taxon>
    </lineage>
</organism>
<comment type="subcellular location">
    <subcellularLocation>
        <location evidence="1">Endomembrane system</location>
        <topology evidence="1">Multi-pass membrane protein</topology>
    </subcellularLocation>
    <subcellularLocation>
        <location evidence="2">Endoplasmic reticulum membrane</location>
    </subcellularLocation>
</comment>
<proteinExistence type="predicted"/>
<comment type="caution">
    <text evidence="10">The sequence shown here is derived from an EMBL/GenBank/DDBJ whole genome shotgun (WGS) entry which is preliminary data.</text>
</comment>
<reference evidence="10 11" key="1">
    <citation type="submission" date="2024-09" db="EMBL/GenBank/DDBJ databases">
        <title>Taxonomic and Genotyping Characterization of Leptospira Strains isolated from Multiple Sources in Colombia highlights the importance of intermediate species.</title>
        <authorList>
            <person name="Torres Higuera L."/>
            <person name="Rojas Tapias D."/>
            <person name="Jimenez Velasquez S."/>
            <person name="Renjifo Ibanez C."/>
        </authorList>
    </citation>
    <scope>NUCLEOTIDE SEQUENCE [LARGE SCALE GENOMIC DNA]</scope>
    <source>
        <strain evidence="10 11">Lep080</strain>
    </source>
</reference>
<evidence type="ECO:0000256" key="2">
    <source>
        <dbReference type="ARBA" id="ARBA00004586"/>
    </source>
</evidence>
<feature type="transmembrane region" description="Helical" evidence="9">
    <location>
        <begin position="279"/>
        <end position="299"/>
    </location>
</feature>
<keyword evidence="4" id="KW-0808">Transferase</keyword>
<evidence type="ECO:0000256" key="8">
    <source>
        <dbReference type="ARBA" id="ARBA00023136"/>
    </source>
</evidence>
<keyword evidence="3" id="KW-0328">Glycosyltransferase</keyword>
<evidence type="ECO:0000256" key="6">
    <source>
        <dbReference type="ARBA" id="ARBA00022824"/>
    </source>
</evidence>
<keyword evidence="7 9" id="KW-1133">Transmembrane helix</keyword>
<dbReference type="InterPro" id="IPR005599">
    <property type="entry name" value="GPI_mannosylTrfase"/>
</dbReference>
<evidence type="ECO:0000313" key="10">
    <source>
        <dbReference type="EMBL" id="MFB5737729.1"/>
    </source>
</evidence>
<dbReference type="RefSeq" id="WP_375517398.1">
    <property type="nucleotide sequence ID" value="NZ_JBHILI010000009.1"/>
</dbReference>
<keyword evidence="6" id="KW-0256">Endoplasmic reticulum</keyword>
<protein>
    <recommendedName>
        <fullName evidence="12">Alg9-like mannosyltransferase family protein</fullName>
    </recommendedName>
</protein>
<keyword evidence="8 9" id="KW-0472">Membrane</keyword>
<dbReference type="Pfam" id="PF03901">
    <property type="entry name" value="Glyco_transf_22"/>
    <property type="match status" value="1"/>
</dbReference>
<feature type="transmembrane region" description="Helical" evidence="9">
    <location>
        <begin position="311"/>
        <end position="332"/>
    </location>
</feature>
<evidence type="ECO:0000256" key="9">
    <source>
        <dbReference type="SAM" id="Phobius"/>
    </source>
</evidence>
<keyword evidence="11" id="KW-1185">Reference proteome</keyword>
<evidence type="ECO:0000256" key="7">
    <source>
        <dbReference type="ARBA" id="ARBA00022989"/>
    </source>
</evidence>